<name>A0A154BQ39_ANASB</name>
<evidence type="ECO:0000256" key="8">
    <source>
        <dbReference type="ARBA" id="ARBA00023152"/>
    </source>
</evidence>
<keyword evidence="8" id="KW-0324">Glycolysis</keyword>
<evidence type="ECO:0000313" key="12">
    <source>
        <dbReference type="EMBL" id="KYZ76031.1"/>
    </source>
</evidence>
<dbReference type="GO" id="GO:0005829">
    <property type="term" value="C:cytosol"/>
    <property type="evidence" value="ECO:0007669"/>
    <property type="project" value="TreeGrafter"/>
</dbReference>
<dbReference type="PANTHER" id="PTHR19443:SF16">
    <property type="entry name" value="HEXOKINASE TYPE 1-RELATED"/>
    <property type="match status" value="1"/>
</dbReference>
<comment type="caution">
    <text evidence="12">The sequence shown here is derived from an EMBL/GenBank/DDBJ whole genome shotgun (WGS) entry which is preliminary data.</text>
</comment>
<dbReference type="UniPathway" id="UPA00109">
    <property type="reaction ID" value="UER00180"/>
</dbReference>
<dbReference type="GO" id="GO:0006096">
    <property type="term" value="P:glycolytic process"/>
    <property type="evidence" value="ECO:0007669"/>
    <property type="project" value="UniProtKB-UniPathway"/>
</dbReference>
<evidence type="ECO:0008006" key="14">
    <source>
        <dbReference type="Google" id="ProtNLM"/>
    </source>
</evidence>
<dbReference type="GO" id="GO:0006006">
    <property type="term" value="P:glucose metabolic process"/>
    <property type="evidence" value="ECO:0007669"/>
    <property type="project" value="TreeGrafter"/>
</dbReference>
<dbReference type="GO" id="GO:0004340">
    <property type="term" value="F:glucokinase activity"/>
    <property type="evidence" value="ECO:0007669"/>
    <property type="project" value="TreeGrafter"/>
</dbReference>
<keyword evidence="6" id="KW-0418">Kinase</keyword>
<comment type="pathway">
    <text evidence="1">Carbohydrate degradation.</text>
</comment>
<gene>
    <name evidence="12" type="ORF">AXX12_06200</name>
</gene>
<evidence type="ECO:0000256" key="7">
    <source>
        <dbReference type="ARBA" id="ARBA00022840"/>
    </source>
</evidence>
<dbReference type="GO" id="GO:0001678">
    <property type="term" value="P:intracellular glucose homeostasis"/>
    <property type="evidence" value="ECO:0007669"/>
    <property type="project" value="InterPro"/>
</dbReference>
<comment type="pathway">
    <text evidence="2">Carbohydrate metabolism.</text>
</comment>
<evidence type="ECO:0000256" key="1">
    <source>
        <dbReference type="ARBA" id="ARBA00004921"/>
    </source>
</evidence>
<dbReference type="Gene3D" id="3.30.420.40">
    <property type="match status" value="1"/>
</dbReference>
<dbReference type="Gene3D" id="3.40.367.20">
    <property type="match status" value="1"/>
</dbReference>
<dbReference type="EMBL" id="LSGP01000017">
    <property type="protein sequence ID" value="KYZ76031.1"/>
    <property type="molecule type" value="Genomic_DNA"/>
</dbReference>
<dbReference type="RefSeq" id="WP_066240766.1">
    <property type="nucleotide sequence ID" value="NZ_LSGP01000017.1"/>
</dbReference>
<keyword evidence="13" id="KW-1185">Reference proteome</keyword>
<evidence type="ECO:0000256" key="5">
    <source>
        <dbReference type="ARBA" id="ARBA00022741"/>
    </source>
</evidence>
<feature type="domain" description="Hexokinase N-terminal" evidence="10">
    <location>
        <begin position="10"/>
        <end position="202"/>
    </location>
</feature>
<comment type="catalytic activity">
    <reaction evidence="9">
        <text>D-fructose + ATP = D-fructose 6-phosphate + ADP + H(+)</text>
        <dbReference type="Rhea" id="RHEA:16125"/>
        <dbReference type="ChEBI" id="CHEBI:15378"/>
        <dbReference type="ChEBI" id="CHEBI:30616"/>
        <dbReference type="ChEBI" id="CHEBI:37721"/>
        <dbReference type="ChEBI" id="CHEBI:61527"/>
        <dbReference type="ChEBI" id="CHEBI:456216"/>
        <dbReference type="EC" id="2.7.1.1"/>
    </reaction>
    <physiologicalReaction direction="left-to-right" evidence="9">
        <dbReference type="Rhea" id="RHEA:16126"/>
    </physiologicalReaction>
</comment>
<dbReference type="InterPro" id="IPR022672">
    <property type="entry name" value="Hexokinase_N"/>
</dbReference>
<feature type="domain" description="Hexokinase C-terminal" evidence="11">
    <location>
        <begin position="209"/>
        <end position="427"/>
    </location>
</feature>
<protein>
    <recommendedName>
        <fullName evidence="14">Hexokinase</fullName>
    </recommendedName>
</protein>
<proteinExistence type="inferred from homology"/>
<dbReference type="Pfam" id="PF03727">
    <property type="entry name" value="Hexokinase_2"/>
    <property type="match status" value="1"/>
</dbReference>
<evidence type="ECO:0000256" key="9">
    <source>
        <dbReference type="ARBA" id="ARBA00047905"/>
    </source>
</evidence>
<dbReference type="AlphaFoldDB" id="A0A154BQ39"/>
<evidence type="ECO:0000256" key="3">
    <source>
        <dbReference type="ARBA" id="ARBA00009225"/>
    </source>
</evidence>
<evidence type="ECO:0000256" key="2">
    <source>
        <dbReference type="ARBA" id="ARBA00005007"/>
    </source>
</evidence>
<evidence type="ECO:0000313" key="13">
    <source>
        <dbReference type="Proteomes" id="UP000076268"/>
    </source>
</evidence>
<evidence type="ECO:0000256" key="4">
    <source>
        <dbReference type="ARBA" id="ARBA00022679"/>
    </source>
</evidence>
<dbReference type="InterPro" id="IPR022673">
    <property type="entry name" value="Hexokinase_C"/>
</dbReference>
<reference evidence="12 13" key="1">
    <citation type="submission" date="2016-02" db="EMBL/GenBank/DDBJ databases">
        <title>Anaerosporomusa subterraneum gen. nov., sp. nov., a spore-forming obligate anaerobe isolated from saprolite.</title>
        <authorList>
            <person name="Choi J.K."/>
            <person name="Shah M."/>
            <person name="Yee N."/>
        </authorList>
    </citation>
    <scope>NUCLEOTIDE SEQUENCE [LARGE SCALE GENOMIC DNA]</scope>
    <source>
        <strain evidence="12 13">RU4</strain>
    </source>
</reference>
<dbReference type="GO" id="GO:0008865">
    <property type="term" value="F:fructokinase activity"/>
    <property type="evidence" value="ECO:0007669"/>
    <property type="project" value="TreeGrafter"/>
</dbReference>
<dbReference type="PANTHER" id="PTHR19443">
    <property type="entry name" value="HEXOKINASE"/>
    <property type="match status" value="1"/>
</dbReference>
<dbReference type="PRINTS" id="PR00475">
    <property type="entry name" value="HEXOKINASE"/>
</dbReference>
<sequence>MNEMFRAIATLYGQFSISAAELDAVADRFAVEMESGLMGLPSRLKMLPSFIDAPSGQETGEYLALDFGGTNLRLLAVLLEGNRKARVLRQKSWPLHDPESGVDLAASSMSGDALFDSIASAIGEFAPTGEWQLGHTFSFPCRQVTANKAELIRWTKEVRTAGVEGKDITSLLTDALASRGLNRIKPVVVINDTVGAYLTAAYAGEGVVAGAICGTGHNVAYLEPEAHGGRMVINMESGNFDPGMGTAFDAALDKSSEKPGEQLLEKQVSGRYLGELFRLVLISLSNAKILQFNSDRISQPYSLPTEMMSSLLTDESSALLRIGDFCRDLLELETALAERRVVKTTAVLIVTRSARLTAAALLGVLRRLDPSMTARQMIAVDGSLYERMPGYRETIERALVRHLPLAAARTCLVKDGSGIGAAVAAAISSSRR</sequence>
<dbReference type="InterPro" id="IPR043129">
    <property type="entry name" value="ATPase_NBD"/>
</dbReference>
<keyword evidence="4" id="KW-0808">Transferase</keyword>
<evidence type="ECO:0000256" key="6">
    <source>
        <dbReference type="ARBA" id="ARBA00022777"/>
    </source>
</evidence>
<comment type="similarity">
    <text evidence="3">Belongs to the hexokinase family.</text>
</comment>
<evidence type="ECO:0000259" key="10">
    <source>
        <dbReference type="Pfam" id="PF00349"/>
    </source>
</evidence>
<dbReference type="GO" id="GO:0005524">
    <property type="term" value="F:ATP binding"/>
    <property type="evidence" value="ECO:0007669"/>
    <property type="project" value="UniProtKB-KW"/>
</dbReference>
<dbReference type="GO" id="GO:0005536">
    <property type="term" value="F:D-glucose binding"/>
    <property type="evidence" value="ECO:0007669"/>
    <property type="project" value="InterPro"/>
</dbReference>
<keyword evidence="7" id="KW-0067">ATP-binding</keyword>
<dbReference type="OrthoDB" id="6383434at2"/>
<dbReference type="STRING" id="1794912.AXX12_06200"/>
<keyword evidence="5" id="KW-0547">Nucleotide-binding</keyword>
<dbReference type="PROSITE" id="PS51748">
    <property type="entry name" value="HEXOKINASE_2"/>
    <property type="match status" value="1"/>
</dbReference>
<accession>A0A154BQ39</accession>
<dbReference type="InterPro" id="IPR001312">
    <property type="entry name" value="Hexokinase"/>
</dbReference>
<organism evidence="12 13">
    <name type="scientific">Anaerosporomusa subterranea</name>
    <dbReference type="NCBI Taxonomy" id="1794912"/>
    <lineage>
        <taxon>Bacteria</taxon>
        <taxon>Bacillati</taxon>
        <taxon>Bacillota</taxon>
        <taxon>Negativicutes</taxon>
        <taxon>Acetonemataceae</taxon>
        <taxon>Anaerosporomusa</taxon>
    </lineage>
</organism>
<evidence type="ECO:0000259" key="11">
    <source>
        <dbReference type="Pfam" id="PF03727"/>
    </source>
</evidence>
<dbReference type="Pfam" id="PF00349">
    <property type="entry name" value="Hexokinase_1"/>
    <property type="match status" value="1"/>
</dbReference>
<dbReference type="SUPFAM" id="SSF53067">
    <property type="entry name" value="Actin-like ATPase domain"/>
    <property type="match status" value="2"/>
</dbReference>
<dbReference type="Proteomes" id="UP000076268">
    <property type="component" value="Unassembled WGS sequence"/>
</dbReference>